<proteinExistence type="predicted"/>
<dbReference type="InterPro" id="IPR050583">
    <property type="entry name" value="Mycobacterial_A85_antigen"/>
</dbReference>
<name>A0ABY4X2T4_9GAMM</name>
<evidence type="ECO:0000313" key="2">
    <source>
        <dbReference type="Proteomes" id="UP001056255"/>
    </source>
</evidence>
<gene>
    <name evidence="1" type="ORF">K6Q96_20160</name>
</gene>
<dbReference type="EMBL" id="CP082276">
    <property type="protein sequence ID" value="USH05516.1"/>
    <property type="molecule type" value="Genomic_DNA"/>
</dbReference>
<dbReference type="InterPro" id="IPR029058">
    <property type="entry name" value="AB_hydrolase_fold"/>
</dbReference>
<dbReference type="Proteomes" id="UP001056255">
    <property type="component" value="Chromosome II"/>
</dbReference>
<dbReference type="RefSeq" id="WP_251882240.1">
    <property type="nucleotide sequence ID" value="NZ_CP082276.1"/>
</dbReference>
<dbReference type="Gene3D" id="3.40.50.1820">
    <property type="entry name" value="alpha/beta hydrolase"/>
    <property type="match status" value="1"/>
</dbReference>
<organism evidence="1 2">
    <name type="scientific">Grimontia kaedaensis</name>
    <dbReference type="NCBI Taxonomy" id="2872157"/>
    <lineage>
        <taxon>Bacteria</taxon>
        <taxon>Pseudomonadati</taxon>
        <taxon>Pseudomonadota</taxon>
        <taxon>Gammaproteobacteria</taxon>
        <taxon>Vibrionales</taxon>
        <taxon>Vibrionaceae</taxon>
        <taxon>Grimontia</taxon>
    </lineage>
</organism>
<protein>
    <submittedName>
        <fullName evidence="1">Esterase family protein</fullName>
    </submittedName>
</protein>
<dbReference type="Pfam" id="PF00756">
    <property type="entry name" value="Esterase"/>
    <property type="match status" value="1"/>
</dbReference>
<keyword evidence="2" id="KW-1185">Reference proteome</keyword>
<dbReference type="PANTHER" id="PTHR48098">
    <property type="entry name" value="ENTEROCHELIN ESTERASE-RELATED"/>
    <property type="match status" value="1"/>
</dbReference>
<evidence type="ECO:0000313" key="1">
    <source>
        <dbReference type="EMBL" id="USH05516.1"/>
    </source>
</evidence>
<sequence>MTKQSLFFSALFVIKVCVVNASEIEEVSVPAESLKNAMVEQEKTQSALVYLPTDYRKKPHKKYPVVYFLHGFGGTAQGFFASSILEPNIKRSMDALVAKNRVSEMIVVVPDTNTMYRAAWYQNNRLTGDWADFIRTDLVDHIDIQYRTIKNPKSRALAGHSMGAYGAIDIGLANPDIFGSVIALSPPTGLLQPGDYALFKQFYDAQKQQMVSVESFDELPHFGQAIISMAALFTADENYKPTYLPESINRVAFEKLSGLALSNKLERYEDESFSMPIYTELGVKEGEEAVRDFTNFTKLYQAKGYEVKESLFEGGHLDKLYKRIDTALIFASENMLSN</sequence>
<dbReference type="InterPro" id="IPR000801">
    <property type="entry name" value="Esterase-like"/>
</dbReference>
<accession>A0ABY4X2T4</accession>
<dbReference type="SUPFAM" id="SSF53474">
    <property type="entry name" value="alpha/beta-Hydrolases"/>
    <property type="match status" value="1"/>
</dbReference>
<reference evidence="1" key="1">
    <citation type="submission" date="2021-08" db="EMBL/GenBank/DDBJ databases">
        <authorList>
            <person name="Sakaguchi M."/>
            <person name="Kikuchi T."/>
            <person name="Urbanczyk H."/>
        </authorList>
    </citation>
    <scope>NUCLEOTIDE SEQUENCE</scope>
    <source>
        <strain evidence="1">020920N</strain>
    </source>
</reference>